<dbReference type="AlphaFoldDB" id="A0A8H6V452"/>
<evidence type="ECO:0000313" key="2">
    <source>
        <dbReference type="Proteomes" id="UP000662466"/>
    </source>
</evidence>
<accession>A0A8H6V452</accession>
<reference evidence="1" key="1">
    <citation type="submission" date="2020-06" db="EMBL/GenBank/DDBJ databases">
        <title>Draft genome sequences of strains closely related to Aspergillus parafelis and Aspergillus hiratsukae.</title>
        <authorList>
            <person name="Dos Santos R.A.C."/>
            <person name="Rivero-Menendez O."/>
            <person name="Steenwyk J.L."/>
            <person name="Mead M.E."/>
            <person name="Goldman G.H."/>
            <person name="Alastruey-Izquierdo A."/>
            <person name="Rokas A."/>
        </authorList>
    </citation>
    <scope>NUCLEOTIDE SEQUENCE</scope>
    <source>
        <strain evidence="1">CNM-CM6106</strain>
    </source>
</reference>
<dbReference type="Proteomes" id="UP000662466">
    <property type="component" value="Unassembled WGS sequence"/>
</dbReference>
<proteinExistence type="predicted"/>
<protein>
    <submittedName>
        <fullName evidence="1">Uncharacterized protein</fullName>
    </submittedName>
</protein>
<comment type="caution">
    <text evidence="1">The sequence shown here is derived from an EMBL/GenBank/DDBJ whole genome shotgun (WGS) entry which is preliminary data.</text>
</comment>
<organism evidence="1 2">
    <name type="scientific">Aspergillus hiratsukae</name>
    <dbReference type="NCBI Taxonomy" id="1194566"/>
    <lineage>
        <taxon>Eukaryota</taxon>
        <taxon>Fungi</taxon>
        <taxon>Dikarya</taxon>
        <taxon>Ascomycota</taxon>
        <taxon>Pezizomycotina</taxon>
        <taxon>Eurotiomycetes</taxon>
        <taxon>Eurotiomycetidae</taxon>
        <taxon>Eurotiales</taxon>
        <taxon>Aspergillaceae</taxon>
        <taxon>Aspergillus</taxon>
        <taxon>Aspergillus subgen. Fumigati</taxon>
    </lineage>
</organism>
<sequence length="194" mass="21620">MGRDSGLRRPALHLILEHHQGQNHHGGAGPRQLARKEVQQTLPFAGPQDRQHLPRARHDMLHRLLLPVRPIPCVGAVHPLQHLRRLLHAPSSPGPRRGVPTRHAPCNRGLLDFAPPPLGWRGHRCSLNTASHTRGGFIPLPYRSGSGPLDSRWGRPLREHAMWCPYGWLKMDGITDQPVPQLADVSVLLQPSIS</sequence>
<name>A0A8H6V452_9EURO</name>
<gene>
    <name evidence="1" type="ORF">CNMCM6106_009544</name>
</gene>
<dbReference type="EMBL" id="JACBAF010001340">
    <property type="protein sequence ID" value="KAF7174614.1"/>
    <property type="molecule type" value="Genomic_DNA"/>
</dbReference>
<evidence type="ECO:0000313" key="1">
    <source>
        <dbReference type="EMBL" id="KAF7174614.1"/>
    </source>
</evidence>